<keyword evidence="3" id="KW-0808">Transferase</keyword>
<name>A0A7X0HAH5_9BACT</name>
<keyword evidence="10" id="KW-1185">Reference proteome</keyword>
<sequence length="475" mass="52672">MASNQDPQTDRPSARPRRGWMALSIVVLIIGAGMFTTRGVMRGLEGSWDFTMLYAGALRLVEGQDPYLFEETYDAFREAGGTGRERDPVKFNLLYPPFTYALLSPLGMLQWSAAKTIWVGCNLLATAAVAVWLVRHRPRRGADAEDSASPEPWWPAVMAVGLWLACSALHTSVAFGQLSVVPLALMLPVLAPWRGRGELGQWPWMSLKTAGLGLMLAVGGAIKPQLVVVLAMLLLATPRWRVALWSLGWAIGIAVVSMVWIQTGSPDWLQHWRDQLTFFTQSGQALPTTENPLTYQMINLEPWLHRLWLDGAGPIHVLGKVVLLAAAVCGAACVWKLSSTAPQKTRDSSSSKNRWETDDFLLLALSLGVALTLLVDYHRTYDAVLLVLPALWVWRRLAVCRKDLWAWVMVVCMATFMVPGPSMLVTFARKGMIPTGLTESWLWQAWLLPHHNVALLVLAVALGVRLFRRTPLPRG</sequence>
<dbReference type="EMBL" id="JACHGY010000001">
    <property type="protein sequence ID" value="MBB6430794.1"/>
    <property type="molecule type" value="Genomic_DNA"/>
</dbReference>
<dbReference type="RefSeq" id="WP_184678288.1">
    <property type="nucleotide sequence ID" value="NZ_JACHGY010000001.1"/>
</dbReference>
<keyword evidence="2" id="KW-1003">Cell membrane</keyword>
<gene>
    <name evidence="9" type="ORF">HNQ40_002600</name>
</gene>
<proteinExistence type="inferred from homology"/>
<feature type="transmembrane region" description="Helical" evidence="8">
    <location>
        <begin position="404"/>
        <end position="428"/>
    </location>
</feature>
<evidence type="ECO:0000256" key="8">
    <source>
        <dbReference type="SAM" id="Phobius"/>
    </source>
</evidence>
<protein>
    <recommendedName>
        <fullName evidence="11">DUF2029 domain-containing protein</fullName>
    </recommendedName>
</protein>
<organism evidence="9 10">
    <name type="scientific">Algisphaera agarilytica</name>
    <dbReference type="NCBI Taxonomy" id="1385975"/>
    <lineage>
        <taxon>Bacteria</taxon>
        <taxon>Pseudomonadati</taxon>
        <taxon>Planctomycetota</taxon>
        <taxon>Phycisphaerae</taxon>
        <taxon>Phycisphaerales</taxon>
        <taxon>Phycisphaeraceae</taxon>
        <taxon>Algisphaera</taxon>
    </lineage>
</organism>
<evidence type="ECO:0000256" key="2">
    <source>
        <dbReference type="ARBA" id="ARBA00022475"/>
    </source>
</evidence>
<accession>A0A7X0HAH5</accession>
<feature type="transmembrane region" description="Helical" evidence="8">
    <location>
        <begin position="317"/>
        <end position="338"/>
    </location>
</feature>
<dbReference type="AlphaFoldDB" id="A0A7X0HAH5"/>
<dbReference type="Proteomes" id="UP000541810">
    <property type="component" value="Unassembled WGS sequence"/>
</dbReference>
<evidence type="ECO:0000256" key="1">
    <source>
        <dbReference type="ARBA" id="ARBA00004651"/>
    </source>
</evidence>
<feature type="transmembrane region" description="Helical" evidence="8">
    <location>
        <begin position="20"/>
        <end position="37"/>
    </location>
</feature>
<evidence type="ECO:0008006" key="11">
    <source>
        <dbReference type="Google" id="ProtNLM"/>
    </source>
</evidence>
<comment type="caution">
    <text evidence="9">The sequence shown here is derived from an EMBL/GenBank/DDBJ whole genome shotgun (WGS) entry which is preliminary data.</text>
</comment>
<feature type="transmembrane region" description="Helical" evidence="8">
    <location>
        <begin position="209"/>
        <end position="235"/>
    </location>
</feature>
<comment type="subcellular location">
    <subcellularLocation>
        <location evidence="1">Cell membrane</location>
        <topology evidence="1">Multi-pass membrane protein</topology>
    </subcellularLocation>
</comment>
<dbReference type="GO" id="GO:0005886">
    <property type="term" value="C:plasma membrane"/>
    <property type="evidence" value="ECO:0007669"/>
    <property type="project" value="UniProtKB-SubCell"/>
</dbReference>
<comment type="similarity">
    <text evidence="7">Belongs to the glycosyltransferase 87 family.</text>
</comment>
<evidence type="ECO:0000256" key="6">
    <source>
        <dbReference type="ARBA" id="ARBA00023136"/>
    </source>
</evidence>
<feature type="transmembrane region" description="Helical" evidence="8">
    <location>
        <begin position="242"/>
        <end position="261"/>
    </location>
</feature>
<evidence type="ECO:0000256" key="5">
    <source>
        <dbReference type="ARBA" id="ARBA00022989"/>
    </source>
</evidence>
<evidence type="ECO:0000313" key="10">
    <source>
        <dbReference type="Proteomes" id="UP000541810"/>
    </source>
</evidence>
<keyword evidence="4 8" id="KW-0812">Transmembrane</keyword>
<evidence type="ECO:0000256" key="7">
    <source>
        <dbReference type="ARBA" id="ARBA00024033"/>
    </source>
</evidence>
<feature type="transmembrane region" description="Helical" evidence="8">
    <location>
        <begin position="448"/>
        <end position="467"/>
    </location>
</feature>
<dbReference type="GO" id="GO:0016758">
    <property type="term" value="F:hexosyltransferase activity"/>
    <property type="evidence" value="ECO:0007669"/>
    <property type="project" value="InterPro"/>
</dbReference>
<feature type="transmembrane region" description="Helical" evidence="8">
    <location>
        <begin position="117"/>
        <end position="135"/>
    </location>
</feature>
<feature type="transmembrane region" description="Helical" evidence="8">
    <location>
        <begin position="156"/>
        <end position="189"/>
    </location>
</feature>
<evidence type="ECO:0000256" key="3">
    <source>
        <dbReference type="ARBA" id="ARBA00022679"/>
    </source>
</evidence>
<dbReference type="InterPro" id="IPR018584">
    <property type="entry name" value="GT87"/>
</dbReference>
<reference evidence="9 10" key="1">
    <citation type="submission" date="2020-08" db="EMBL/GenBank/DDBJ databases">
        <title>Genomic Encyclopedia of Type Strains, Phase IV (KMG-IV): sequencing the most valuable type-strain genomes for metagenomic binning, comparative biology and taxonomic classification.</title>
        <authorList>
            <person name="Goeker M."/>
        </authorList>
    </citation>
    <scope>NUCLEOTIDE SEQUENCE [LARGE SCALE GENOMIC DNA]</scope>
    <source>
        <strain evidence="9 10">DSM 103725</strain>
    </source>
</reference>
<evidence type="ECO:0000313" key="9">
    <source>
        <dbReference type="EMBL" id="MBB6430794.1"/>
    </source>
</evidence>
<keyword evidence="6 8" id="KW-0472">Membrane</keyword>
<dbReference type="Pfam" id="PF09594">
    <property type="entry name" value="GT87"/>
    <property type="match status" value="1"/>
</dbReference>
<keyword evidence="5 8" id="KW-1133">Transmembrane helix</keyword>
<evidence type="ECO:0000256" key="4">
    <source>
        <dbReference type="ARBA" id="ARBA00022692"/>
    </source>
</evidence>